<dbReference type="GO" id="GO:0003682">
    <property type="term" value="F:chromatin binding"/>
    <property type="evidence" value="ECO:0007669"/>
    <property type="project" value="InterPro"/>
</dbReference>
<keyword evidence="8" id="KW-0808">Transferase</keyword>
<feature type="compositionally biased region" description="Acidic residues" evidence="5">
    <location>
        <begin position="180"/>
        <end position="189"/>
    </location>
</feature>
<proteinExistence type="predicted"/>
<dbReference type="InterPro" id="IPR019787">
    <property type="entry name" value="Znf_PHD-finger"/>
</dbReference>
<feature type="compositionally biased region" description="Low complexity" evidence="5">
    <location>
        <begin position="627"/>
        <end position="650"/>
    </location>
</feature>
<feature type="compositionally biased region" description="Low complexity" evidence="5">
    <location>
        <begin position="1805"/>
        <end position="1823"/>
    </location>
</feature>
<keyword evidence="2 4" id="KW-0863">Zinc-finger</keyword>
<sequence length="2048" mass="220474">MTRATRRRASGAAAAAASATPARRGHSRAPAAAAEPKLSIGDQIFAKDRFDNWQTGVVVEARPHDDPSFKPVHHEAMRRQVARKRTAGLKLEGSDRAASDDAHLSSSSAAARTEAALLDAKSTNENAAAAAAAAVRLGSWVLVSTGGSAPEWLLYASRGPVCVAELGIPCICERHADADSDVGADDVDADVNVGRASRKRQRAAPRRTTPARKAASANRTPAQQSRPRKRRRATPQAGAYKEADDDEDDDGRFVYNDNQSSAEEYEEEDEEDDDDDDDDDDGDDNDDDDDDDEAVTPSMSDQEDNTSGRRTRHSARRTRADSSAKDGPREGEKSSSKEDSKDEENVPRDSSLMIDGHFSFNHDKLNLTSLKDYDEARDGEVTPQHIEDLRYRLHLPMADVFREAFLEGGQVNAAYCWMKLHHLHRPSIQDAGMRLKQWYVTHKDRNAPEGPPPNFGERMRDRRAASQGITPPPSKNRRRDRERERKLKRKRDRERDRTRDRKAERERRRERNAAGIRMNDLVPDLPLGVKLVGSKWEASVHLAPNVARTFVVGSYALSDDACKALELARKAISEHRAQMAVERKITLQEMERSGIASQCAVCHEHIDTSASSAPQSDGPAQSDVAMPSSATSATPQQQTTSTPVSSLPASADASADANVVAMEVEGVKSEANADAMEIDDGAGATPAPASVPVPAPAPAPAEPSGIANGHESEEASSAVVPPAQSIEAPLASQENDPSGEGPKPEASPSTTTAALTTASTSSPPAVKTWQGCDLCTRKYHVPACLDRQFESDEMAPRDPNCKTCSACLKLLLQLATEAARSIVPSGGGGRRASRRRADFDAADDSKSAVLGASPASRRLESDRPSFGFPVSKGFIKMPTAPRPKNKVLRRRDGVDLASRSQWLCEGFLDGGTRSRSRMYFTEFRYLDEPDVHYKLLDHVLLFRISPDGEEEDEDEDEEMEGKDTNVPGDEAGATSPTAGIARTPRSGGLQPASPSRKPVAAAGDSIASTNGTANGAANGSNGTTETSKASTPKGAGRKSSKATPDFYVGQIEAMWEETDGQRKARIAWFFWPEETLIPPDQVLQDEVFSSNEVDTVPLSSIAAKLLVLPYPAYLEHQKHGLSPYDTGIAGSVLTGRTVDAQVSGWVPPGVSTTGGVEDDGLVAETRSSSRRGADSSVAGTPARGGKNKTPAASTNSRAESPVGFKSSPATPGAASAMENQELEIGTRLRDKYRDKLLLARRVLFSRRHYHYRANKLVGTDHPSMETGSALNPWMHSFLLASFEKPDSSRLLSEKDQTSDRVCNYTLGIAESKSDPEVDTLHKIPGLQAMLDTAPQCSFCFENMPFVGHIKCAVCVGVNICFECFGLGRQGLVTANNNVRVLHRCSHPYRVAQPVLDYSNPSLAEEILSWMCTMYGLAVPEFSIVGIVRGPLPASEERAPSTRYRHAVTVEYGVARIKIKHSKSGQIARVLGSRFGKSIAESRGIVAVDALAAVFGVANKYTGPLLANEWSGGEAMRLVDSLEAHSLAWEPAEEVVGSKLALECAQYFTCYLHPAWAAESEWAEALRKLHEENEIPQGKATYVGTLPPAAPESVAAATRDASLWGEKVHQMTLRRSKIARRTKRGLAFAVVDGQTVFAKRPEAFAARVTDETDPILRNLGIDPASLVPSQAFVEGQRTAFSSLLHGTGRSVCAICDKLTGPDESKLVICDGCDSEFHSECLKPPLESSPDGDWFCPDCIADREYIYDHASWGQAGEALVRALSLTNAEDQKSQAWKHRALEWRDNNAVLEQATQAALAMGFTVSAAASTPRASKSPRPSTSSKSKSTRSAKKATTSSKKTARPSSKSRSSTAGDGGGGKSVQLKDDLQRASSSSSSQSSKSAVPAASSLASVPGSPPEAAEKEDPEGEKPPAEIFDLPPPPVIDPNATPGQALAAYVAHDRMVSGEGVPAGDDTQRSLGEHSIPKLEFFPREVLAASAWETRHFAAARVANLEASNHGLAEALHLVVAQRDALLALLHDKTEGKAKALDVEPRSHEESTANAPVSDPSA</sequence>
<feature type="compositionally biased region" description="Pro residues" evidence="5">
    <location>
        <begin position="689"/>
        <end position="701"/>
    </location>
</feature>
<dbReference type="InterPro" id="IPR011011">
    <property type="entry name" value="Znf_FYVE_PHD"/>
</dbReference>
<feature type="compositionally biased region" description="Polar residues" evidence="5">
    <location>
        <begin position="2038"/>
        <end position="2048"/>
    </location>
</feature>
<dbReference type="GO" id="GO:0032259">
    <property type="term" value="P:methylation"/>
    <property type="evidence" value="ECO:0007669"/>
    <property type="project" value="UniProtKB-KW"/>
</dbReference>
<keyword evidence="9" id="KW-1185">Reference proteome</keyword>
<evidence type="ECO:0000256" key="3">
    <source>
        <dbReference type="ARBA" id="ARBA00022833"/>
    </source>
</evidence>
<dbReference type="Pfam" id="PF01426">
    <property type="entry name" value="BAH"/>
    <property type="match status" value="1"/>
</dbReference>
<feature type="region of interest" description="Disordered" evidence="5">
    <location>
        <begin position="948"/>
        <end position="1042"/>
    </location>
</feature>
<dbReference type="InterPro" id="IPR043151">
    <property type="entry name" value="BAH_sf"/>
</dbReference>
<feature type="compositionally biased region" description="Low complexity" evidence="5">
    <location>
        <begin position="206"/>
        <end position="217"/>
    </location>
</feature>
<feature type="region of interest" description="Disordered" evidence="5">
    <location>
        <begin position="1"/>
        <end position="36"/>
    </location>
</feature>
<feature type="region of interest" description="Disordered" evidence="5">
    <location>
        <begin position="1144"/>
        <end position="1218"/>
    </location>
</feature>
<dbReference type="InterPro" id="IPR001025">
    <property type="entry name" value="BAH_dom"/>
</dbReference>
<dbReference type="Pfam" id="PF00628">
    <property type="entry name" value="PHD"/>
    <property type="match status" value="1"/>
</dbReference>
<evidence type="ECO:0000313" key="8">
    <source>
        <dbReference type="EMBL" id="GBG25068.1"/>
    </source>
</evidence>
<evidence type="ECO:0000256" key="5">
    <source>
        <dbReference type="SAM" id="MobiDB-lite"/>
    </source>
</evidence>
<feature type="compositionally biased region" description="Acidic residues" evidence="5">
    <location>
        <begin position="263"/>
        <end position="294"/>
    </location>
</feature>
<keyword evidence="8" id="KW-0489">Methyltransferase</keyword>
<feature type="domain" description="BAH" evidence="7">
    <location>
        <begin position="1027"/>
        <end position="1149"/>
    </location>
</feature>
<feature type="region of interest" description="Disordered" evidence="5">
    <location>
        <begin position="608"/>
        <end position="650"/>
    </location>
</feature>
<organism evidence="8 9">
    <name type="scientific">Hondaea fermentalgiana</name>
    <dbReference type="NCBI Taxonomy" id="2315210"/>
    <lineage>
        <taxon>Eukaryota</taxon>
        <taxon>Sar</taxon>
        <taxon>Stramenopiles</taxon>
        <taxon>Bigyra</taxon>
        <taxon>Labyrinthulomycetes</taxon>
        <taxon>Thraustochytrida</taxon>
        <taxon>Thraustochytriidae</taxon>
        <taxon>Hondaea</taxon>
    </lineage>
</organism>
<dbReference type="InterPro" id="IPR013083">
    <property type="entry name" value="Znf_RING/FYVE/PHD"/>
</dbReference>
<dbReference type="PROSITE" id="PS01359">
    <property type="entry name" value="ZF_PHD_1"/>
    <property type="match status" value="1"/>
</dbReference>
<dbReference type="CDD" id="cd15545">
    <property type="entry name" value="PHD_BAZ2A_like"/>
    <property type="match status" value="1"/>
</dbReference>
<feature type="region of interest" description="Disordered" evidence="5">
    <location>
        <begin position="822"/>
        <end position="845"/>
    </location>
</feature>
<dbReference type="Gene3D" id="2.30.30.490">
    <property type="match status" value="1"/>
</dbReference>
<dbReference type="PROSITE" id="PS51038">
    <property type="entry name" value="BAH"/>
    <property type="match status" value="1"/>
</dbReference>
<keyword evidence="3" id="KW-0862">Zinc</keyword>
<dbReference type="InterPro" id="IPR019786">
    <property type="entry name" value="Zinc_finger_PHD-type_CS"/>
</dbReference>
<dbReference type="Gene3D" id="3.30.40.10">
    <property type="entry name" value="Zinc/RING finger domain, C3HC4 (zinc finger)"/>
    <property type="match status" value="1"/>
</dbReference>
<feature type="compositionally biased region" description="Low complexity" evidence="5">
    <location>
        <begin position="10"/>
        <end position="22"/>
    </location>
</feature>
<feature type="compositionally biased region" description="Basic and acidic residues" evidence="5">
    <location>
        <begin position="318"/>
        <end position="347"/>
    </location>
</feature>
<dbReference type="InParanoid" id="A0A2R5G5L8"/>
<name>A0A2R5G5L8_9STRA</name>
<feature type="region of interest" description="Disordered" evidence="5">
    <location>
        <begin position="679"/>
        <end position="767"/>
    </location>
</feature>
<dbReference type="PROSITE" id="PS50016">
    <property type="entry name" value="ZF_PHD_2"/>
    <property type="match status" value="1"/>
</dbReference>
<feature type="compositionally biased region" description="Low complexity" evidence="5">
    <location>
        <begin position="1007"/>
        <end position="1024"/>
    </location>
</feature>
<feature type="region of interest" description="Disordered" evidence="5">
    <location>
        <begin position="2024"/>
        <end position="2048"/>
    </location>
</feature>
<evidence type="ECO:0000256" key="1">
    <source>
        <dbReference type="ARBA" id="ARBA00022723"/>
    </source>
</evidence>
<dbReference type="SUPFAM" id="SSF57903">
    <property type="entry name" value="FYVE/PHD zinc finger"/>
    <property type="match status" value="1"/>
</dbReference>
<dbReference type="GO" id="GO:0008270">
    <property type="term" value="F:zinc ion binding"/>
    <property type="evidence" value="ECO:0007669"/>
    <property type="project" value="UniProtKB-KW"/>
</dbReference>
<dbReference type="InterPro" id="IPR006311">
    <property type="entry name" value="TAT_signal"/>
</dbReference>
<dbReference type="PANTHER" id="PTHR12460">
    <property type="entry name" value="CYCLIN-DEPENDENT KINASE INHIBITOR-RELATED PROTEIN"/>
    <property type="match status" value="1"/>
</dbReference>
<feature type="compositionally biased region" description="Acidic residues" evidence="5">
    <location>
        <begin position="948"/>
        <end position="960"/>
    </location>
</feature>
<dbReference type="Proteomes" id="UP000241890">
    <property type="component" value="Unassembled WGS sequence"/>
</dbReference>
<evidence type="ECO:0000259" key="6">
    <source>
        <dbReference type="PROSITE" id="PS50016"/>
    </source>
</evidence>
<feature type="compositionally biased region" description="Polar residues" evidence="5">
    <location>
        <begin position="608"/>
        <end position="619"/>
    </location>
</feature>
<feature type="region of interest" description="Disordered" evidence="5">
    <location>
        <begin position="442"/>
        <end position="512"/>
    </location>
</feature>
<feature type="compositionally biased region" description="Basic and acidic residues" evidence="5">
    <location>
        <begin position="493"/>
        <end position="512"/>
    </location>
</feature>
<evidence type="ECO:0000259" key="7">
    <source>
        <dbReference type="PROSITE" id="PS51038"/>
    </source>
</evidence>
<evidence type="ECO:0000256" key="2">
    <source>
        <dbReference type="ARBA" id="ARBA00022771"/>
    </source>
</evidence>
<feature type="domain" description="PHD-type" evidence="6">
    <location>
        <begin position="1688"/>
        <end position="1740"/>
    </location>
</feature>
<dbReference type="SMART" id="SM00249">
    <property type="entry name" value="PHD"/>
    <property type="match status" value="1"/>
</dbReference>
<feature type="compositionally biased region" description="Low complexity" evidence="5">
    <location>
        <begin position="1869"/>
        <end position="1892"/>
    </location>
</feature>
<dbReference type="InterPro" id="IPR001965">
    <property type="entry name" value="Znf_PHD"/>
</dbReference>
<dbReference type="PROSITE" id="PS51318">
    <property type="entry name" value="TAT"/>
    <property type="match status" value="1"/>
</dbReference>
<feature type="compositionally biased region" description="Basic and acidic residues" evidence="5">
    <location>
        <begin position="2024"/>
        <end position="2037"/>
    </location>
</feature>
<feature type="compositionally biased region" description="Low complexity" evidence="5">
    <location>
        <begin position="1831"/>
        <end position="1851"/>
    </location>
</feature>
<dbReference type="OrthoDB" id="432829at2759"/>
<evidence type="ECO:0000313" key="9">
    <source>
        <dbReference type="Proteomes" id="UP000241890"/>
    </source>
</evidence>
<feature type="compositionally biased region" description="Basic and acidic residues" evidence="5">
    <location>
        <begin position="1898"/>
        <end position="1910"/>
    </location>
</feature>
<feature type="compositionally biased region" description="Basic and acidic residues" evidence="5">
    <location>
        <begin position="835"/>
        <end position="845"/>
    </location>
</feature>
<reference evidence="8 9" key="1">
    <citation type="submission" date="2017-12" db="EMBL/GenBank/DDBJ databases">
        <title>Sequencing, de novo assembly and annotation of complete genome of a new Thraustochytrid species, strain FCC1311.</title>
        <authorList>
            <person name="Sedici K."/>
            <person name="Godart F."/>
            <person name="Aiese Cigliano R."/>
            <person name="Sanseverino W."/>
            <person name="Barakat M."/>
            <person name="Ortet P."/>
            <person name="Marechal E."/>
            <person name="Cagnac O."/>
            <person name="Amato A."/>
        </authorList>
    </citation>
    <scope>NUCLEOTIDE SEQUENCE [LARGE SCALE GENOMIC DNA]</scope>
</reference>
<keyword evidence="1" id="KW-0479">Metal-binding</keyword>
<evidence type="ECO:0000256" key="4">
    <source>
        <dbReference type="PROSITE-ProRule" id="PRU00146"/>
    </source>
</evidence>
<dbReference type="EMBL" id="BEYU01000011">
    <property type="protein sequence ID" value="GBG25068.1"/>
    <property type="molecule type" value="Genomic_DNA"/>
</dbReference>
<protein>
    <submittedName>
        <fullName evidence="8">Lysine-specific demethylase 5B</fullName>
    </submittedName>
</protein>
<gene>
    <name evidence="8" type="ORF">FCC1311_012852</name>
</gene>
<feature type="region of interest" description="Disordered" evidence="5">
    <location>
        <begin position="1805"/>
        <end position="1927"/>
    </location>
</feature>
<dbReference type="GO" id="GO:0008168">
    <property type="term" value="F:methyltransferase activity"/>
    <property type="evidence" value="ECO:0007669"/>
    <property type="project" value="UniProtKB-KW"/>
</dbReference>
<feature type="region of interest" description="Disordered" evidence="5">
    <location>
        <begin position="180"/>
        <end position="355"/>
    </location>
</feature>
<feature type="compositionally biased region" description="Basic residues" evidence="5">
    <location>
        <begin position="196"/>
        <end position="205"/>
    </location>
</feature>
<feature type="compositionally biased region" description="Low complexity" evidence="5">
    <location>
        <begin position="744"/>
        <end position="765"/>
    </location>
</feature>
<accession>A0A2R5G5L8</accession>
<comment type="caution">
    <text evidence="8">The sequence shown here is derived from an EMBL/GenBank/DDBJ whole genome shotgun (WGS) entry which is preliminary data.</text>
</comment>